<keyword evidence="6" id="KW-0472">Membrane</keyword>
<reference evidence="8 9" key="1">
    <citation type="journal article" date="2017" name="Int. J. Syst. Evol. Microbiol.">
        <title>Desulfovibrio senegalensis sp. nov., a mesophilic sulfate reducer isolated from marine sediment.</title>
        <authorList>
            <person name="Thioye A."/>
            <person name="Gam Z.B.A."/>
            <person name="Mbengue M."/>
            <person name="Cayol J.L."/>
            <person name="Joseph-Bartoli M."/>
            <person name="Toure-Kane C."/>
            <person name="Labat M."/>
        </authorList>
    </citation>
    <scope>NUCLEOTIDE SEQUENCE [LARGE SCALE GENOMIC DNA]</scope>
    <source>
        <strain evidence="8 9">DSM 101509</strain>
    </source>
</reference>
<evidence type="ECO:0000256" key="5">
    <source>
        <dbReference type="ARBA" id="ARBA00023004"/>
    </source>
</evidence>
<dbReference type="PANTHER" id="PTHR39425:SF1">
    <property type="entry name" value="CYTOCHROME C7-LIKE DOMAIN-CONTAINING PROTEIN"/>
    <property type="match status" value="1"/>
</dbReference>
<dbReference type="GO" id="GO:0046872">
    <property type="term" value="F:metal ion binding"/>
    <property type="evidence" value="ECO:0007669"/>
    <property type="project" value="UniProtKB-KW"/>
</dbReference>
<dbReference type="RefSeq" id="WP_151151739.1">
    <property type="nucleotide sequence ID" value="NZ_WAIE01000007.1"/>
</dbReference>
<keyword evidence="9" id="KW-1185">Reference proteome</keyword>
<dbReference type="EMBL" id="WAIE01000007">
    <property type="protein sequence ID" value="KAB1440298.1"/>
    <property type="molecule type" value="Genomic_DNA"/>
</dbReference>
<dbReference type="CDD" id="cd08168">
    <property type="entry name" value="Cytochrom_C3"/>
    <property type="match status" value="2"/>
</dbReference>
<dbReference type="Gene3D" id="3.90.10.10">
    <property type="entry name" value="Cytochrome C3"/>
    <property type="match status" value="3"/>
</dbReference>
<dbReference type="GO" id="GO:0020037">
    <property type="term" value="F:heme binding"/>
    <property type="evidence" value="ECO:0007669"/>
    <property type="project" value="InterPro"/>
</dbReference>
<dbReference type="Pfam" id="PF02085">
    <property type="entry name" value="Cytochrom_CIII"/>
    <property type="match status" value="2"/>
</dbReference>
<evidence type="ECO:0000256" key="3">
    <source>
        <dbReference type="ARBA" id="ARBA00022723"/>
    </source>
</evidence>
<keyword evidence="2" id="KW-0349">Heme</keyword>
<keyword evidence="6" id="KW-0812">Transmembrane</keyword>
<gene>
    <name evidence="8" type="ORF">F8A88_13690</name>
</gene>
<sequence length="249" mass="28354">MLNKRYAPITAAVVILLVIAAVGYTRTKAKTDMPVRILFKNNGGNVIFSHLVHHRNYQIACAKCHHEMTSEQDKALACGSCHPVSFDEQYVENHKSSFPEKKYCIQCHHIEYEHLIFDHDEHIEFADDNCQACHHGEDIEPEPGQCSECHEDMESDEIPSLAMAAHKRCQSCHEDMFDQGLTSCTTCHQAVDMTQYSGDFSSCGQCHDVKTKDLVLERMNAFHEQCMDCHEREGKGPYGENSCFKCHIR</sequence>
<dbReference type="AlphaFoldDB" id="A0A6N6MZB2"/>
<evidence type="ECO:0000256" key="6">
    <source>
        <dbReference type="SAM" id="Phobius"/>
    </source>
</evidence>
<keyword evidence="6" id="KW-1133">Transmembrane helix</keyword>
<protein>
    <submittedName>
        <fullName evidence="8">Cytochrome C</fullName>
    </submittedName>
</protein>
<feature type="transmembrane region" description="Helical" evidence="6">
    <location>
        <begin position="6"/>
        <end position="24"/>
    </location>
</feature>
<keyword evidence="5" id="KW-0408">Iron</keyword>
<feature type="domain" description="Class III cytochrome C" evidence="7">
    <location>
        <begin position="114"/>
        <end position="188"/>
    </location>
</feature>
<feature type="domain" description="Class III cytochrome C" evidence="7">
    <location>
        <begin position="36"/>
        <end position="110"/>
    </location>
</feature>
<organism evidence="8 9">
    <name type="scientific">Pseudodesulfovibrio senegalensis</name>
    <dbReference type="NCBI Taxonomy" id="1721087"/>
    <lineage>
        <taxon>Bacteria</taxon>
        <taxon>Pseudomonadati</taxon>
        <taxon>Thermodesulfobacteriota</taxon>
        <taxon>Desulfovibrionia</taxon>
        <taxon>Desulfovibrionales</taxon>
        <taxon>Desulfovibrionaceae</taxon>
    </lineage>
</organism>
<dbReference type="GO" id="GO:0009055">
    <property type="term" value="F:electron transfer activity"/>
    <property type="evidence" value="ECO:0007669"/>
    <property type="project" value="InterPro"/>
</dbReference>
<keyword evidence="4" id="KW-0249">Electron transport</keyword>
<evidence type="ECO:0000313" key="8">
    <source>
        <dbReference type="EMBL" id="KAB1440298.1"/>
    </source>
</evidence>
<dbReference type="PANTHER" id="PTHR39425">
    <property type="entry name" value="LIPOPROTEIN CYTOCHROME C"/>
    <property type="match status" value="1"/>
</dbReference>
<keyword evidence="3" id="KW-0479">Metal-binding</keyword>
<name>A0A6N6MZB2_9BACT</name>
<dbReference type="SUPFAM" id="SSF48695">
    <property type="entry name" value="Multiheme cytochromes"/>
    <property type="match status" value="1"/>
</dbReference>
<evidence type="ECO:0000256" key="1">
    <source>
        <dbReference type="ARBA" id="ARBA00022448"/>
    </source>
</evidence>
<evidence type="ECO:0000259" key="7">
    <source>
        <dbReference type="Pfam" id="PF02085"/>
    </source>
</evidence>
<accession>A0A6N6MZB2</accession>
<dbReference type="OrthoDB" id="9807368at2"/>
<dbReference type="InterPro" id="IPR020942">
    <property type="entry name" value="Cyt_c_III_dom"/>
</dbReference>
<keyword evidence="1" id="KW-0813">Transport</keyword>
<comment type="caution">
    <text evidence="8">The sequence shown here is derived from an EMBL/GenBank/DDBJ whole genome shotgun (WGS) entry which is preliminary data.</text>
</comment>
<dbReference type="Proteomes" id="UP000438699">
    <property type="component" value="Unassembled WGS sequence"/>
</dbReference>
<evidence type="ECO:0000256" key="4">
    <source>
        <dbReference type="ARBA" id="ARBA00022982"/>
    </source>
</evidence>
<proteinExistence type="predicted"/>
<evidence type="ECO:0000256" key="2">
    <source>
        <dbReference type="ARBA" id="ARBA00022617"/>
    </source>
</evidence>
<dbReference type="InterPro" id="IPR036280">
    <property type="entry name" value="Multihaem_cyt_sf"/>
</dbReference>
<evidence type="ECO:0000313" key="9">
    <source>
        <dbReference type="Proteomes" id="UP000438699"/>
    </source>
</evidence>